<protein>
    <submittedName>
        <fullName evidence="2">Uncharacterized protein</fullName>
    </submittedName>
</protein>
<proteinExistence type="predicted"/>
<evidence type="ECO:0000256" key="1">
    <source>
        <dbReference type="SAM" id="Phobius"/>
    </source>
</evidence>
<accession>A0ABX5MAR4</accession>
<evidence type="ECO:0000313" key="2">
    <source>
        <dbReference type="EMBL" id="PXX01595.1"/>
    </source>
</evidence>
<dbReference type="Proteomes" id="UP000247515">
    <property type="component" value="Unassembled WGS sequence"/>
</dbReference>
<gene>
    <name evidence="2" type="ORF">C7400_1624</name>
</gene>
<keyword evidence="3" id="KW-1185">Reference proteome</keyword>
<dbReference type="EMBL" id="QJJV01000062">
    <property type="protein sequence ID" value="PXX01595.1"/>
    <property type="molecule type" value="Genomic_DNA"/>
</dbReference>
<organism evidence="2 3">
    <name type="scientific">Paraburkholderia tropica</name>
    <dbReference type="NCBI Taxonomy" id="92647"/>
    <lineage>
        <taxon>Bacteria</taxon>
        <taxon>Pseudomonadati</taxon>
        <taxon>Pseudomonadota</taxon>
        <taxon>Betaproteobacteria</taxon>
        <taxon>Burkholderiales</taxon>
        <taxon>Burkholderiaceae</taxon>
        <taxon>Paraburkholderia</taxon>
    </lineage>
</organism>
<feature type="transmembrane region" description="Helical" evidence="1">
    <location>
        <begin position="45"/>
        <end position="64"/>
    </location>
</feature>
<sequence>MLATLFFTLGIPFEALMRWPGEFVLGLLGYVAVVLIVTKFSRLKLGVRIVAPAILGSAGLSWLVTSMVNKFGHTNCAFM</sequence>
<evidence type="ECO:0000313" key="3">
    <source>
        <dbReference type="Proteomes" id="UP000247515"/>
    </source>
</evidence>
<name>A0ABX5MAR4_9BURK</name>
<keyword evidence="1" id="KW-1133">Transmembrane helix</keyword>
<feature type="transmembrane region" description="Helical" evidence="1">
    <location>
        <begin position="20"/>
        <end position="38"/>
    </location>
</feature>
<keyword evidence="1" id="KW-0472">Membrane</keyword>
<reference evidence="2 3" key="1">
    <citation type="submission" date="2018-05" db="EMBL/GenBank/DDBJ databases">
        <title>Genomic Encyclopedia of Type Strains, Phase IV (KMG-V): Genome sequencing to study the core and pangenomes of soil and plant-associated prokaryotes.</title>
        <authorList>
            <person name="Whitman W."/>
        </authorList>
    </citation>
    <scope>NUCLEOTIDE SEQUENCE [LARGE SCALE GENOMIC DNA]</scope>
    <source>
        <strain evidence="2 3">SIr-6563</strain>
    </source>
</reference>
<comment type="caution">
    <text evidence="2">The sequence shown here is derived from an EMBL/GenBank/DDBJ whole genome shotgun (WGS) entry which is preliminary data.</text>
</comment>
<keyword evidence="1" id="KW-0812">Transmembrane</keyword>